<dbReference type="OrthoDB" id="675198at2"/>
<accession>A0A1I5UG83</accession>
<dbReference type="STRING" id="1079859.SAMN04515674_107138"/>
<feature type="domain" description="DUF6852" evidence="2">
    <location>
        <begin position="53"/>
        <end position="125"/>
    </location>
</feature>
<dbReference type="Proteomes" id="UP000199306">
    <property type="component" value="Unassembled WGS sequence"/>
</dbReference>
<dbReference type="InterPro" id="IPR049282">
    <property type="entry name" value="BVU_3817_N_sf"/>
</dbReference>
<organism evidence="3 4">
    <name type="scientific">Pseudarcicella hirudinis</name>
    <dbReference type="NCBI Taxonomy" id="1079859"/>
    <lineage>
        <taxon>Bacteria</taxon>
        <taxon>Pseudomonadati</taxon>
        <taxon>Bacteroidota</taxon>
        <taxon>Cytophagia</taxon>
        <taxon>Cytophagales</taxon>
        <taxon>Flectobacillaceae</taxon>
        <taxon>Pseudarcicella</taxon>
    </lineage>
</organism>
<dbReference type="InterPro" id="IPR049280">
    <property type="entry name" value="DUF6852"/>
</dbReference>
<dbReference type="AlphaFoldDB" id="A0A1I5UG83"/>
<evidence type="ECO:0000259" key="2">
    <source>
        <dbReference type="Pfam" id="PF21186"/>
    </source>
</evidence>
<dbReference type="Pfam" id="PF18347">
    <property type="entry name" value="DUF5606"/>
    <property type="match status" value="1"/>
</dbReference>
<evidence type="ECO:0000313" key="4">
    <source>
        <dbReference type="Proteomes" id="UP000199306"/>
    </source>
</evidence>
<protein>
    <submittedName>
        <fullName evidence="3">Uncharacterized protein</fullName>
    </submittedName>
</protein>
<dbReference type="InterPro" id="IPR041218">
    <property type="entry name" value="DUF5606"/>
</dbReference>
<proteinExistence type="predicted"/>
<dbReference type="Gene3D" id="2.30.30.730">
    <property type="match status" value="1"/>
</dbReference>
<keyword evidence="4" id="KW-1185">Reference proteome</keyword>
<reference evidence="3 4" key="1">
    <citation type="submission" date="2016-10" db="EMBL/GenBank/DDBJ databases">
        <authorList>
            <person name="de Groot N.N."/>
        </authorList>
    </citation>
    <scope>NUCLEOTIDE SEQUENCE [LARGE SCALE GENOMIC DNA]</scope>
    <source>
        <strain evidence="4">E92,LMG 26720,CCM 7988</strain>
    </source>
</reference>
<evidence type="ECO:0000313" key="3">
    <source>
        <dbReference type="EMBL" id="SFP93636.1"/>
    </source>
</evidence>
<feature type="domain" description="DUF5606" evidence="1">
    <location>
        <begin position="4"/>
        <end position="50"/>
    </location>
</feature>
<dbReference type="RefSeq" id="WP_092017766.1">
    <property type="nucleotide sequence ID" value="NZ_FOXH01000007.1"/>
</dbReference>
<name>A0A1I5UG83_9BACT</name>
<gene>
    <name evidence="3" type="ORF">SAMN04515674_107138</name>
</gene>
<dbReference type="EMBL" id="FOXH01000007">
    <property type="protein sequence ID" value="SFP93636.1"/>
    <property type="molecule type" value="Genomic_DNA"/>
</dbReference>
<dbReference type="Pfam" id="PF21186">
    <property type="entry name" value="DUF6852"/>
    <property type="match status" value="1"/>
</dbReference>
<dbReference type="InterPro" id="IPR049281">
    <property type="entry name" value="BVU_3817-like_C_sf"/>
</dbReference>
<dbReference type="Gene3D" id="1.10.10.1650">
    <property type="match status" value="1"/>
</dbReference>
<sequence>MELLKEIANISGKSGLYRILKPTRTGVIVESIDAQKARQVVGANARVSVLKDISVYMADHQDNSLPLGDLFLSIREKNPEGITINPKTASDYELFDFLGTVAPDFDTERVYPSDVKKMINWYNILSQYLPEVFEITDETQEAKA</sequence>
<evidence type="ECO:0000259" key="1">
    <source>
        <dbReference type="Pfam" id="PF18347"/>
    </source>
</evidence>